<comment type="function">
    <text evidence="13 16">Subunits I and II form the functional core of the enzyme complex. Electrons originating in cytochrome c are transferred via heme a and Cu(A) to the binuclear center formed by heme a3 and Cu(B).</text>
</comment>
<keyword evidence="11 16" id="KW-0186">Copper</keyword>
<feature type="domain" description="Cytochrome oxidase subunit II transmembrane region profile" evidence="19">
    <location>
        <begin position="28"/>
        <end position="123"/>
    </location>
</feature>
<keyword evidence="9 15" id="KW-0249">Electron transport</keyword>
<keyword evidence="21" id="KW-1185">Reference proteome</keyword>
<dbReference type="Gene3D" id="2.60.40.420">
    <property type="entry name" value="Cupredoxins - blue copper proteins"/>
    <property type="match status" value="1"/>
</dbReference>
<evidence type="ECO:0000256" key="11">
    <source>
        <dbReference type="ARBA" id="ARBA00023008"/>
    </source>
</evidence>
<dbReference type="OrthoDB" id="9781261at2"/>
<keyword evidence="12 17" id="KW-0472">Membrane</keyword>
<dbReference type="SUPFAM" id="SSF81464">
    <property type="entry name" value="Cytochrome c oxidase subunit II-like, transmembrane region"/>
    <property type="match status" value="1"/>
</dbReference>
<dbReference type="AlphaFoldDB" id="A0A5J6MDQ3"/>
<dbReference type="Pfam" id="PF00116">
    <property type="entry name" value="COX2"/>
    <property type="match status" value="1"/>
</dbReference>
<dbReference type="PRINTS" id="PR01166">
    <property type="entry name" value="CYCOXIDASEII"/>
</dbReference>
<evidence type="ECO:0000256" key="5">
    <source>
        <dbReference type="ARBA" id="ARBA00022660"/>
    </source>
</evidence>
<dbReference type="FunFam" id="2.60.40.420:FF:000001">
    <property type="entry name" value="Cytochrome c oxidase subunit 2"/>
    <property type="match status" value="1"/>
</dbReference>
<feature type="transmembrane region" description="Helical" evidence="17">
    <location>
        <begin position="95"/>
        <end position="117"/>
    </location>
</feature>
<evidence type="ECO:0000256" key="10">
    <source>
        <dbReference type="ARBA" id="ARBA00022989"/>
    </source>
</evidence>
<dbReference type="InterPro" id="IPR036257">
    <property type="entry name" value="Cyt_c_oxidase_su2_TM_sf"/>
</dbReference>
<comment type="similarity">
    <text evidence="3 15">Belongs to the cytochrome c oxidase subunit 2 family.</text>
</comment>
<dbReference type="InterPro" id="IPR002429">
    <property type="entry name" value="CcO_II-like_C"/>
</dbReference>
<evidence type="ECO:0000256" key="6">
    <source>
        <dbReference type="ARBA" id="ARBA00022692"/>
    </source>
</evidence>
<dbReference type="InterPro" id="IPR014222">
    <property type="entry name" value="Cyt_c_oxidase_su2"/>
</dbReference>
<protein>
    <recommendedName>
        <fullName evidence="16">Cytochrome c oxidase subunit 2</fullName>
        <ecNumber evidence="16">7.1.1.9</ecNumber>
    </recommendedName>
</protein>
<accession>A0A5J6MDQ3</accession>
<evidence type="ECO:0000259" key="19">
    <source>
        <dbReference type="PROSITE" id="PS50999"/>
    </source>
</evidence>
<evidence type="ECO:0000256" key="9">
    <source>
        <dbReference type="ARBA" id="ARBA00022982"/>
    </source>
</evidence>
<proteinExistence type="inferred from homology"/>
<evidence type="ECO:0000256" key="7">
    <source>
        <dbReference type="ARBA" id="ARBA00022723"/>
    </source>
</evidence>
<evidence type="ECO:0000313" key="21">
    <source>
        <dbReference type="Proteomes" id="UP000326202"/>
    </source>
</evidence>
<dbReference type="GO" id="GO:0042773">
    <property type="term" value="P:ATP synthesis coupled electron transport"/>
    <property type="evidence" value="ECO:0007669"/>
    <property type="project" value="TreeGrafter"/>
</dbReference>
<dbReference type="PANTHER" id="PTHR22888:SF9">
    <property type="entry name" value="CYTOCHROME C OXIDASE SUBUNIT 2"/>
    <property type="match status" value="1"/>
</dbReference>
<comment type="cofactor">
    <cofactor evidence="1">
        <name>heme</name>
        <dbReference type="ChEBI" id="CHEBI:30413"/>
    </cofactor>
</comment>
<evidence type="ECO:0000256" key="13">
    <source>
        <dbReference type="ARBA" id="ARBA00024688"/>
    </source>
</evidence>
<evidence type="ECO:0000256" key="8">
    <source>
        <dbReference type="ARBA" id="ARBA00022967"/>
    </source>
</evidence>
<comment type="cofactor">
    <cofactor evidence="16">
        <name>Cu cation</name>
        <dbReference type="ChEBI" id="CHEBI:23378"/>
    </cofactor>
    <text evidence="16">Binds a copper A center.</text>
</comment>
<dbReference type="EMBL" id="CP042906">
    <property type="protein sequence ID" value="QEX15492.1"/>
    <property type="molecule type" value="Genomic_DNA"/>
</dbReference>
<dbReference type="GO" id="GO:0005507">
    <property type="term" value="F:copper ion binding"/>
    <property type="evidence" value="ECO:0007669"/>
    <property type="project" value="InterPro"/>
</dbReference>
<dbReference type="CDD" id="cd13912">
    <property type="entry name" value="CcO_II_C"/>
    <property type="match status" value="1"/>
</dbReference>
<dbReference type="PROSITE" id="PS50857">
    <property type="entry name" value="COX2_CUA"/>
    <property type="match status" value="1"/>
</dbReference>
<dbReference type="InterPro" id="IPR001505">
    <property type="entry name" value="Copper_CuA"/>
</dbReference>
<feature type="domain" description="Cytochrome oxidase subunit II copper A binding" evidence="18">
    <location>
        <begin position="124"/>
        <end position="257"/>
    </location>
</feature>
<dbReference type="RefSeq" id="WP_151175937.1">
    <property type="nucleotide sequence ID" value="NZ_CP042906.1"/>
</dbReference>
<reference evidence="20 21" key="1">
    <citation type="submission" date="2019-08" db="EMBL/GenBank/DDBJ databases">
        <title>Hyperibacter terrae gen. nov., sp. nov. and Hyperibacter viscosus sp. nov., two new members in the family Rhodospirillaceae isolated from the rhizosphere of Hypericum perforatum.</title>
        <authorList>
            <person name="Noviana Z."/>
        </authorList>
    </citation>
    <scope>NUCLEOTIDE SEQUENCE [LARGE SCALE GENOMIC DNA]</scope>
    <source>
        <strain evidence="20 21">R5913</strain>
    </source>
</reference>
<comment type="catalytic activity">
    <reaction evidence="14 16">
        <text>4 Fe(II)-[cytochrome c] + O2 + 8 H(+)(in) = 4 Fe(III)-[cytochrome c] + 2 H2O + 4 H(+)(out)</text>
        <dbReference type="Rhea" id="RHEA:11436"/>
        <dbReference type="Rhea" id="RHEA-COMP:10350"/>
        <dbReference type="Rhea" id="RHEA-COMP:14399"/>
        <dbReference type="ChEBI" id="CHEBI:15377"/>
        <dbReference type="ChEBI" id="CHEBI:15378"/>
        <dbReference type="ChEBI" id="CHEBI:15379"/>
        <dbReference type="ChEBI" id="CHEBI:29033"/>
        <dbReference type="ChEBI" id="CHEBI:29034"/>
        <dbReference type="EC" id="7.1.1.9"/>
    </reaction>
</comment>
<dbReference type="InterPro" id="IPR045187">
    <property type="entry name" value="CcO_II"/>
</dbReference>
<evidence type="ECO:0000313" key="20">
    <source>
        <dbReference type="EMBL" id="QEX15492.1"/>
    </source>
</evidence>
<keyword evidence="7 16" id="KW-0479">Metal-binding</keyword>
<evidence type="ECO:0000256" key="15">
    <source>
        <dbReference type="RuleBase" id="RU000456"/>
    </source>
</evidence>
<dbReference type="EC" id="7.1.1.9" evidence="16"/>
<evidence type="ECO:0000256" key="12">
    <source>
        <dbReference type="ARBA" id="ARBA00023136"/>
    </source>
</evidence>
<evidence type="ECO:0000256" key="1">
    <source>
        <dbReference type="ARBA" id="ARBA00001971"/>
    </source>
</evidence>
<comment type="subcellular location">
    <subcellularLocation>
        <location evidence="15">Cell membrane</location>
        <topology evidence="15">Multi-pass membrane protein</topology>
    </subcellularLocation>
    <subcellularLocation>
        <location evidence="2">Membrane</location>
        <topology evidence="2">Multi-pass membrane protein</topology>
    </subcellularLocation>
</comment>
<dbReference type="KEGG" id="htq:FRZ44_07760"/>
<feature type="transmembrane region" description="Helical" evidence="17">
    <location>
        <begin position="49"/>
        <end position="74"/>
    </location>
</feature>
<dbReference type="GO" id="GO:0004129">
    <property type="term" value="F:cytochrome-c oxidase activity"/>
    <property type="evidence" value="ECO:0007669"/>
    <property type="project" value="UniProtKB-EC"/>
</dbReference>
<sequence length="282" mass="31021">MRLKALTMLWGAFIALVTLAPAAYAENGPKDWEMGFQPAVSPIAEQIHGFHHILLIIISVITAFVMLLLLTVIVRFNARANPVPSKTSHNTLIEVLWTVIPVMILVGIAIPSFKLIYAADRTANPELTIKAIGHQWYWSYEYPDNGNFTFDALMTADKDLKPGQPRLLETDNHLVIPVNTKVRILITASDVIHSFAVPAFGLKLDGEPGRINETWTEVTQEGTYYGQCSELCGTNHAFMPITVDVVSKEKYLEWVAEAQKKFAQADAPAIDVAAAAPAPAAN</sequence>
<dbReference type="PROSITE" id="PS50999">
    <property type="entry name" value="COX2_TM"/>
    <property type="match status" value="1"/>
</dbReference>
<dbReference type="Pfam" id="PF02790">
    <property type="entry name" value="COX2_TM"/>
    <property type="match status" value="1"/>
</dbReference>
<gene>
    <name evidence="20" type="primary">coxB</name>
    <name evidence="20" type="ORF">FRZ44_07760</name>
</gene>
<dbReference type="Proteomes" id="UP000326202">
    <property type="component" value="Chromosome"/>
</dbReference>
<dbReference type="InterPro" id="IPR008972">
    <property type="entry name" value="Cupredoxin"/>
</dbReference>
<dbReference type="PROSITE" id="PS00078">
    <property type="entry name" value="COX2"/>
    <property type="match status" value="1"/>
</dbReference>
<evidence type="ECO:0000256" key="2">
    <source>
        <dbReference type="ARBA" id="ARBA00004141"/>
    </source>
</evidence>
<dbReference type="Gene3D" id="1.10.287.90">
    <property type="match status" value="1"/>
</dbReference>
<keyword evidence="10 17" id="KW-1133">Transmembrane helix</keyword>
<organism evidence="20 21">
    <name type="scientific">Hypericibacter terrae</name>
    <dbReference type="NCBI Taxonomy" id="2602015"/>
    <lineage>
        <taxon>Bacteria</taxon>
        <taxon>Pseudomonadati</taxon>
        <taxon>Pseudomonadota</taxon>
        <taxon>Alphaproteobacteria</taxon>
        <taxon>Rhodospirillales</taxon>
        <taxon>Dongiaceae</taxon>
        <taxon>Hypericibacter</taxon>
    </lineage>
</organism>
<dbReference type="InterPro" id="IPR011759">
    <property type="entry name" value="Cyt_c_oxidase_su2_TM_dom"/>
</dbReference>
<evidence type="ECO:0000256" key="17">
    <source>
        <dbReference type="SAM" id="Phobius"/>
    </source>
</evidence>
<evidence type="ECO:0000256" key="4">
    <source>
        <dbReference type="ARBA" id="ARBA00022448"/>
    </source>
</evidence>
<dbReference type="GO" id="GO:0016491">
    <property type="term" value="F:oxidoreductase activity"/>
    <property type="evidence" value="ECO:0007669"/>
    <property type="project" value="InterPro"/>
</dbReference>
<keyword evidence="4 15" id="KW-0813">Transport</keyword>
<dbReference type="InterPro" id="IPR034210">
    <property type="entry name" value="CcO_II_C"/>
</dbReference>
<name>A0A5J6MDQ3_9PROT</name>
<dbReference type="PANTHER" id="PTHR22888">
    <property type="entry name" value="CYTOCHROME C OXIDASE, SUBUNIT II"/>
    <property type="match status" value="1"/>
</dbReference>
<keyword evidence="5 15" id="KW-0679">Respiratory chain</keyword>
<dbReference type="SUPFAM" id="SSF49503">
    <property type="entry name" value="Cupredoxins"/>
    <property type="match status" value="1"/>
</dbReference>
<dbReference type="GO" id="GO:0005886">
    <property type="term" value="C:plasma membrane"/>
    <property type="evidence" value="ECO:0007669"/>
    <property type="project" value="UniProtKB-SubCell"/>
</dbReference>
<keyword evidence="6 15" id="KW-0812">Transmembrane</keyword>
<evidence type="ECO:0000256" key="16">
    <source>
        <dbReference type="RuleBase" id="RU004024"/>
    </source>
</evidence>
<evidence type="ECO:0000256" key="14">
    <source>
        <dbReference type="ARBA" id="ARBA00047816"/>
    </source>
</evidence>
<evidence type="ECO:0000259" key="18">
    <source>
        <dbReference type="PROSITE" id="PS50857"/>
    </source>
</evidence>
<evidence type="ECO:0000256" key="3">
    <source>
        <dbReference type="ARBA" id="ARBA00007866"/>
    </source>
</evidence>
<keyword evidence="8" id="KW-1278">Translocase</keyword>
<dbReference type="NCBIfam" id="TIGR02866">
    <property type="entry name" value="CoxB"/>
    <property type="match status" value="1"/>
</dbReference>